<name>A0A6V8L6H6_9ACTN</name>
<feature type="coiled-coil region" evidence="1">
    <location>
        <begin position="90"/>
        <end position="117"/>
    </location>
</feature>
<keyword evidence="1" id="KW-0175">Coiled coil</keyword>
<evidence type="ECO:0000313" key="3">
    <source>
        <dbReference type="Proteomes" id="UP000482960"/>
    </source>
</evidence>
<gene>
    <name evidence="2" type="ORF">Prum_064840</name>
</gene>
<accession>A0A6V8L6H6</accession>
<evidence type="ECO:0000256" key="1">
    <source>
        <dbReference type="SAM" id="Coils"/>
    </source>
</evidence>
<reference evidence="2 3" key="2">
    <citation type="submission" date="2020-03" db="EMBL/GenBank/DDBJ databases">
        <authorList>
            <person name="Ichikawa N."/>
            <person name="Kimura A."/>
            <person name="Kitahashi Y."/>
            <person name="Uohara A."/>
        </authorList>
    </citation>
    <scope>NUCLEOTIDE SEQUENCE [LARGE SCALE GENOMIC DNA]</scope>
    <source>
        <strain evidence="2 3">NBRC 108638</strain>
    </source>
</reference>
<evidence type="ECO:0000313" key="2">
    <source>
        <dbReference type="EMBL" id="GFJ92842.1"/>
    </source>
</evidence>
<proteinExistence type="predicted"/>
<protein>
    <submittedName>
        <fullName evidence="2">Uncharacterized protein</fullName>
    </submittedName>
</protein>
<dbReference type="Proteomes" id="UP000482960">
    <property type="component" value="Unassembled WGS sequence"/>
</dbReference>
<dbReference type="EMBL" id="BLPG01000001">
    <property type="protein sequence ID" value="GFJ92842.1"/>
    <property type="molecule type" value="Genomic_DNA"/>
</dbReference>
<comment type="caution">
    <text evidence="2">The sequence shown here is derived from an EMBL/GenBank/DDBJ whole genome shotgun (WGS) entry which is preliminary data.</text>
</comment>
<sequence>MANREGRNRMEDDDYARMADEAYTHRHEVDQLEQVEVDVDQDVRSVVSVRFNRGELGPIDTAARAAGVPLSTYIRNAALRAATGAPTVDAAGVRKALDALQRELDEVRRLAGVAESAKKRRVTRKNSRTA</sequence>
<keyword evidence="3" id="KW-1185">Reference proteome</keyword>
<organism evidence="2 3">
    <name type="scientific">Phytohabitans rumicis</name>
    <dbReference type="NCBI Taxonomy" id="1076125"/>
    <lineage>
        <taxon>Bacteria</taxon>
        <taxon>Bacillati</taxon>
        <taxon>Actinomycetota</taxon>
        <taxon>Actinomycetes</taxon>
        <taxon>Micromonosporales</taxon>
        <taxon>Micromonosporaceae</taxon>
    </lineage>
</organism>
<reference evidence="2 3" key="1">
    <citation type="submission" date="2020-03" db="EMBL/GenBank/DDBJ databases">
        <title>Whole genome shotgun sequence of Phytohabitans rumicis NBRC 108638.</title>
        <authorList>
            <person name="Komaki H."/>
            <person name="Tamura T."/>
        </authorList>
    </citation>
    <scope>NUCLEOTIDE SEQUENCE [LARGE SCALE GENOMIC DNA]</scope>
    <source>
        <strain evidence="2 3">NBRC 108638</strain>
    </source>
</reference>
<dbReference type="AlphaFoldDB" id="A0A6V8L6H6"/>